<evidence type="ECO:0000313" key="3">
    <source>
        <dbReference type="Proteomes" id="UP000799429"/>
    </source>
</evidence>
<accession>A0A9P4VQ57</accession>
<dbReference type="AlphaFoldDB" id="A0A9P4VQ57"/>
<feature type="region of interest" description="Disordered" evidence="1">
    <location>
        <begin position="142"/>
        <end position="170"/>
    </location>
</feature>
<name>A0A9P4VQ57_9PEZI</name>
<sequence length="170" mass="19871">MNKFHRNVVAVEEYQETILIYRSTSRFIWRILYAYLLTAHYPNENNENRSTLLGIGEAPQPETIIDVVFIPHAFLNGDPIAGCSWEHGRMFMRYTKSLREFECTIFHQERMENGSLSKEAEPTRYLPVHSHEYLAEPLAFTKPRTGSHEGSQMREWVERSHLPPNPNPNP</sequence>
<comment type="caution">
    <text evidence="2">The sequence shown here is derived from an EMBL/GenBank/DDBJ whole genome shotgun (WGS) entry which is preliminary data.</text>
</comment>
<organism evidence="2 3">
    <name type="scientific">Patellaria atrata CBS 101060</name>
    <dbReference type="NCBI Taxonomy" id="1346257"/>
    <lineage>
        <taxon>Eukaryota</taxon>
        <taxon>Fungi</taxon>
        <taxon>Dikarya</taxon>
        <taxon>Ascomycota</taxon>
        <taxon>Pezizomycotina</taxon>
        <taxon>Dothideomycetes</taxon>
        <taxon>Dothideomycetes incertae sedis</taxon>
        <taxon>Patellariales</taxon>
        <taxon>Patellariaceae</taxon>
        <taxon>Patellaria</taxon>
    </lineage>
</organism>
<feature type="non-terminal residue" evidence="2">
    <location>
        <position position="170"/>
    </location>
</feature>
<feature type="compositionally biased region" description="Basic and acidic residues" evidence="1">
    <location>
        <begin position="151"/>
        <end position="161"/>
    </location>
</feature>
<keyword evidence="3" id="KW-1185">Reference proteome</keyword>
<proteinExistence type="predicted"/>
<dbReference type="EMBL" id="MU006091">
    <property type="protein sequence ID" value="KAF2841571.1"/>
    <property type="molecule type" value="Genomic_DNA"/>
</dbReference>
<evidence type="ECO:0000313" key="2">
    <source>
        <dbReference type="EMBL" id="KAF2841571.1"/>
    </source>
</evidence>
<reference evidence="2" key="1">
    <citation type="journal article" date="2020" name="Stud. Mycol.">
        <title>101 Dothideomycetes genomes: a test case for predicting lifestyles and emergence of pathogens.</title>
        <authorList>
            <person name="Haridas S."/>
            <person name="Albert R."/>
            <person name="Binder M."/>
            <person name="Bloem J."/>
            <person name="Labutti K."/>
            <person name="Salamov A."/>
            <person name="Andreopoulos B."/>
            <person name="Baker S."/>
            <person name="Barry K."/>
            <person name="Bills G."/>
            <person name="Bluhm B."/>
            <person name="Cannon C."/>
            <person name="Castanera R."/>
            <person name="Culley D."/>
            <person name="Daum C."/>
            <person name="Ezra D."/>
            <person name="Gonzalez J."/>
            <person name="Henrissat B."/>
            <person name="Kuo A."/>
            <person name="Liang C."/>
            <person name="Lipzen A."/>
            <person name="Lutzoni F."/>
            <person name="Magnuson J."/>
            <person name="Mondo S."/>
            <person name="Nolan M."/>
            <person name="Ohm R."/>
            <person name="Pangilinan J."/>
            <person name="Park H.-J."/>
            <person name="Ramirez L."/>
            <person name="Alfaro M."/>
            <person name="Sun H."/>
            <person name="Tritt A."/>
            <person name="Yoshinaga Y."/>
            <person name="Zwiers L.-H."/>
            <person name="Turgeon B."/>
            <person name="Goodwin S."/>
            <person name="Spatafora J."/>
            <person name="Crous P."/>
            <person name="Grigoriev I."/>
        </authorList>
    </citation>
    <scope>NUCLEOTIDE SEQUENCE</scope>
    <source>
        <strain evidence="2">CBS 101060</strain>
    </source>
</reference>
<dbReference type="Proteomes" id="UP000799429">
    <property type="component" value="Unassembled WGS sequence"/>
</dbReference>
<protein>
    <submittedName>
        <fullName evidence="2">Uncharacterized protein</fullName>
    </submittedName>
</protein>
<gene>
    <name evidence="2" type="ORF">M501DRAFT_1000835</name>
</gene>
<evidence type="ECO:0000256" key="1">
    <source>
        <dbReference type="SAM" id="MobiDB-lite"/>
    </source>
</evidence>